<evidence type="ECO:0000256" key="3">
    <source>
        <dbReference type="ARBA" id="ARBA00022827"/>
    </source>
</evidence>
<dbReference type="InterPro" id="IPR000960">
    <property type="entry name" value="Flavin_mOase"/>
</dbReference>
<evidence type="ECO:0000256" key="2">
    <source>
        <dbReference type="ARBA" id="ARBA00022630"/>
    </source>
</evidence>
<dbReference type="GeneID" id="98178615"/>
<dbReference type="Gene3D" id="3.50.50.60">
    <property type="entry name" value="FAD/NAD(P)-binding domain"/>
    <property type="match status" value="2"/>
</dbReference>
<dbReference type="Proteomes" id="UP001628179">
    <property type="component" value="Unassembled WGS sequence"/>
</dbReference>
<dbReference type="InterPro" id="IPR036188">
    <property type="entry name" value="FAD/NAD-bd_sf"/>
</dbReference>
<evidence type="ECO:0000256" key="4">
    <source>
        <dbReference type="ARBA" id="ARBA00022857"/>
    </source>
</evidence>
<dbReference type="EMBL" id="BAAFSV010000004">
    <property type="protein sequence ID" value="GAB1317662.1"/>
    <property type="molecule type" value="Genomic_DNA"/>
</dbReference>
<keyword evidence="7" id="KW-1185">Reference proteome</keyword>
<name>A0ABQ0GIS8_9PEZI</name>
<comment type="caution">
    <text evidence="6">The sequence shown here is derived from an EMBL/GenBank/DDBJ whole genome shotgun (WGS) entry which is preliminary data.</text>
</comment>
<sequence length="513" mass="56941">MTASPKVRRVAIVGAGISGVLSAAHLLAAGIEVVVFERNNAPGGVWVYNERTALSPSYPSIRASEADLPPMECEGDEAEFTLRYAPPGPCYHNLKTNVPTPLMEVTLLDWPESTPLFAHNSIVRKYIEDLSTTTGVHRHTIYSARVQEVKKDGPGWEVTWIMLQKKSTEIEHTAVGITQSHQFPFIFADQMMLKYFDAVVLATGHYHAPRVPNIAGLAQAKKRYPTRIMHSKEYRVPDSFKDKKVLLIGGGVSSVDIANDISPLADTIYQSTRNSHFDLDPRMLPANATRVDEVAVFHVPDDSSIEPLLEHEPLPISVQLVTGKVLNDIDTIVLCTGYQITLPFMQTYHSDITPLEEADERLLVTDGSQVHNLHKDIFYMPDPTLAFVGLPYYTFTFSVFDFQAITVAQVFSGAVDIPSQAEMRDEYEAKVKEVGLGKTFHSVHNKEEVYVGNLMSWVNVSRATRGLEPLSGFGPKWFAAKEAFRQRVRAEAKKAELLAQAQAVSGEKITSNS</sequence>
<dbReference type="InterPro" id="IPR020946">
    <property type="entry name" value="Flavin_mOase-like"/>
</dbReference>
<dbReference type="PRINTS" id="PR00419">
    <property type="entry name" value="ADXRDTASE"/>
</dbReference>
<evidence type="ECO:0000313" key="7">
    <source>
        <dbReference type="Proteomes" id="UP001628179"/>
    </source>
</evidence>
<dbReference type="RefSeq" id="XP_070919393.1">
    <property type="nucleotide sequence ID" value="XM_071063292.1"/>
</dbReference>
<dbReference type="SUPFAM" id="SSF51905">
    <property type="entry name" value="FAD/NAD(P)-binding domain"/>
    <property type="match status" value="2"/>
</dbReference>
<gene>
    <name evidence="6" type="ORF">MFIFM68171_07872</name>
</gene>
<dbReference type="Pfam" id="PF00743">
    <property type="entry name" value="FMO-like"/>
    <property type="match status" value="2"/>
</dbReference>
<organism evidence="6 7">
    <name type="scientific">Madurella fahalii</name>
    <dbReference type="NCBI Taxonomy" id="1157608"/>
    <lineage>
        <taxon>Eukaryota</taxon>
        <taxon>Fungi</taxon>
        <taxon>Dikarya</taxon>
        <taxon>Ascomycota</taxon>
        <taxon>Pezizomycotina</taxon>
        <taxon>Sordariomycetes</taxon>
        <taxon>Sordariomycetidae</taxon>
        <taxon>Sordariales</taxon>
        <taxon>Sordariales incertae sedis</taxon>
        <taxon>Madurella</taxon>
    </lineage>
</organism>
<comment type="similarity">
    <text evidence="1">Belongs to the FMO family.</text>
</comment>
<evidence type="ECO:0008006" key="8">
    <source>
        <dbReference type="Google" id="ProtNLM"/>
    </source>
</evidence>
<dbReference type="Pfam" id="PF13450">
    <property type="entry name" value="NAD_binding_8"/>
    <property type="match status" value="1"/>
</dbReference>
<keyword evidence="2" id="KW-0285">Flavoprotein</keyword>
<dbReference type="PANTHER" id="PTHR23023">
    <property type="entry name" value="DIMETHYLANILINE MONOOXYGENASE"/>
    <property type="match status" value="1"/>
</dbReference>
<reference evidence="6 7" key="1">
    <citation type="submission" date="2024-09" db="EMBL/GenBank/DDBJ databases">
        <title>Itraconazole resistance in Madurella fahalii resulting from another homologue of gene encoding cytochrome P450 14-alpha sterol demethylase (CYP51).</title>
        <authorList>
            <person name="Yoshioka I."/>
            <person name="Fahal A.H."/>
            <person name="Kaneko S."/>
            <person name="Yaguchi T."/>
        </authorList>
    </citation>
    <scope>NUCLEOTIDE SEQUENCE [LARGE SCALE GENOMIC DNA]</scope>
    <source>
        <strain evidence="6 7">IFM 68171</strain>
    </source>
</reference>
<accession>A0ABQ0GIS8</accession>
<evidence type="ECO:0000256" key="1">
    <source>
        <dbReference type="ARBA" id="ARBA00009183"/>
    </source>
</evidence>
<keyword evidence="3" id="KW-0274">FAD</keyword>
<evidence type="ECO:0000313" key="6">
    <source>
        <dbReference type="EMBL" id="GAB1317662.1"/>
    </source>
</evidence>
<dbReference type="PIRSF" id="PIRSF000332">
    <property type="entry name" value="FMO"/>
    <property type="match status" value="1"/>
</dbReference>
<protein>
    <recommendedName>
        <fullName evidence="8">Flavin-containing monooxygenase</fullName>
    </recommendedName>
</protein>
<dbReference type="InterPro" id="IPR050346">
    <property type="entry name" value="FMO-like"/>
</dbReference>
<proteinExistence type="inferred from homology"/>
<keyword evidence="4" id="KW-0521">NADP</keyword>
<evidence type="ECO:0000256" key="5">
    <source>
        <dbReference type="ARBA" id="ARBA00023002"/>
    </source>
</evidence>
<keyword evidence="5" id="KW-0560">Oxidoreductase</keyword>